<comment type="similarity">
    <text evidence="1">Belongs to the Rab GDI family.</text>
</comment>
<dbReference type="GO" id="GO:0005968">
    <property type="term" value="C:Rab-protein geranylgeranyltransferase complex"/>
    <property type="evidence" value="ECO:0007669"/>
    <property type="project" value="TreeGrafter"/>
</dbReference>
<dbReference type="Pfam" id="PF00996">
    <property type="entry name" value="GDI"/>
    <property type="match status" value="1"/>
</dbReference>
<sequence length="374" mass="41168">MGSDEITTKEAVQRIRQLLLSMNRFGPYPLLWPMYGCGDLPQGYCRMSAVFGAVFCLGCCLTSIRRYETQSGDNKVSTDIANSTNQPPNFIARLSNGHEVRTQCILIGAEQAPIDWIQSQVHRWCARAVFLTDRSLLVEGRKSTDITMLALPLSGRGENGLDPAILLEIPVEPSRVTDPDLFIVHLTATVREAMDAEQLFRPVIRRLFRPQNQDDGNELTSSHPVESRPKLLWTSYFCLPDLSTVELTVPLAANSDRSRFKNSDGLYVVPGPDLSVHLDSTVITAETIFRAVITQLGIQSNEQQSAATGGSDGPPISTLTSENGNAPPETSESTPYVSLDARWDGLFPPRPPRPEDIVVPTDNEGGQLMDLESD</sequence>
<dbReference type="GO" id="GO:0016192">
    <property type="term" value="P:vesicle-mediated transport"/>
    <property type="evidence" value="ECO:0007669"/>
    <property type="project" value="TreeGrafter"/>
</dbReference>
<proteinExistence type="inferred from homology"/>
<evidence type="ECO:0000313" key="4">
    <source>
        <dbReference type="EMBL" id="TPP61718.1"/>
    </source>
</evidence>
<accession>A0A504YV65</accession>
<comment type="caution">
    <text evidence="4">The sequence shown here is derived from an EMBL/GenBank/DDBJ whole genome shotgun (WGS) entry which is preliminary data.</text>
</comment>
<dbReference type="PRINTS" id="PR00891">
    <property type="entry name" value="RABGDIREP"/>
</dbReference>
<dbReference type="GO" id="GO:0005634">
    <property type="term" value="C:nucleus"/>
    <property type="evidence" value="ECO:0007669"/>
    <property type="project" value="TreeGrafter"/>
</dbReference>
<dbReference type="AlphaFoldDB" id="A0A504YV65"/>
<evidence type="ECO:0000313" key="5">
    <source>
        <dbReference type="Proteomes" id="UP000316759"/>
    </source>
</evidence>
<dbReference type="EMBL" id="SUNJ01007809">
    <property type="protein sequence ID" value="TPP61718.1"/>
    <property type="molecule type" value="Genomic_DNA"/>
</dbReference>
<gene>
    <name evidence="4" type="ORF">FGIG_08198</name>
</gene>
<evidence type="ECO:0000259" key="3">
    <source>
        <dbReference type="Pfam" id="PF22603"/>
    </source>
</evidence>
<dbReference type="STRING" id="46835.A0A504YV65"/>
<dbReference type="PANTHER" id="PTHR11787">
    <property type="entry name" value="RAB GDP-DISSOCIATION INHIBITOR"/>
    <property type="match status" value="1"/>
</dbReference>
<protein>
    <submittedName>
        <fullName evidence="4">Rab proteins geranylgeranyltransferase component A 1</fullName>
    </submittedName>
</protein>
<dbReference type="InterPro" id="IPR054420">
    <property type="entry name" value="RAE1_2_domI_C"/>
</dbReference>
<evidence type="ECO:0000256" key="2">
    <source>
        <dbReference type="SAM" id="MobiDB-lite"/>
    </source>
</evidence>
<feature type="domain" description="RAE1/2" evidence="3">
    <location>
        <begin position="126"/>
        <end position="248"/>
    </location>
</feature>
<dbReference type="PANTHER" id="PTHR11787:SF4">
    <property type="entry name" value="CHM, RAB ESCORT PROTEIN 1"/>
    <property type="match status" value="1"/>
</dbReference>
<dbReference type="SUPFAM" id="SSF54373">
    <property type="entry name" value="FAD-linked reductases, C-terminal domain"/>
    <property type="match status" value="1"/>
</dbReference>
<evidence type="ECO:0000256" key="1">
    <source>
        <dbReference type="ARBA" id="ARBA00005593"/>
    </source>
</evidence>
<feature type="region of interest" description="Disordered" evidence="2">
    <location>
        <begin position="302"/>
        <end position="374"/>
    </location>
</feature>
<dbReference type="GO" id="GO:0016740">
    <property type="term" value="F:transferase activity"/>
    <property type="evidence" value="ECO:0007669"/>
    <property type="project" value="UniProtKB-KW"/>
</dbReference>
<reference evidence="4 5" key="1">
    <citation type="submission" date="2019-04" db="EMBL/GenBank/DDBJ databases">
        <title>Annotation for the trematode Fasciola gigantica.</title>
        <authorList>
            <person name="Choi Y.-J."/>
        </authorList>
    </citation>
    <scope>NUCLEOTIDE SEQUENCE [LARGE SCALE GENOMIC DNA]</scope>
    <source>
        <strain evidence="4">Uganda_cow_1</strain>
    </source>
</reference>
<dbReference type="InterPro" id="IPR018203">
    <property type="entry name" value="GDP_dissociation_inhibitor"/>
</dbReference>
<dbReference type="OrthoDB" id="1923006at2759"/>
<dbReference type="GO" id="GO:0005829">
    <property type="term" value="C:cytosol"/>
    <property type="evidence" value="ECO:0007669"/>
    <property type="project" value="TreeGrafter"/>
</dbReference>
<keyword evidence="4" id="KW-0808">Transferase</keyword>
<organism evidence="4 5">
    <name type="scientific">Fasciola gigantica</name>
    <name type="common">Giant liver fluke</name>
    <dbReference type="NCBI Taxonomy" id="46835"/>
    <lineage>
        <taxon>Eukaryota</taxon>
        <taxon>Metazoa</taxon>
        <taxon>Spiralia</taxon>
        <taxon>Lophotrochozoa</taxon>
        <taxon>Platyhelminthes</taxon>
        <taxon>Trematoda</taxon>
        <taxon>Digenea</taxon>
        <taxon>Plagiorchiida</taxon>
        <taxon>Echinostomata</taxon>
        <taxon>Echinostomatoidea</taxon>
        <taxon>Fasciolidae</taxon>
        <taxon>Fasciola</taxon>
    </lineage>
</organism>
<dbReference type="InterPro" id="IPR036188">
    <property type="entry name" value="FAD/NAD-bd_sf"/>
</dbReference>
<dbReference type="Gene3D" id="3.50.50.60">
    <property type="entry name" value="FAD/NAD(P)-binding domain"/>
    <property type="match status" value="1"/>
</dbReference>
<dbReference type="GO" id="GO:0005092">
    <property type="term" value="F:GDP-dissociation inhibitor activity"/>
    <property type="evidence" value="ECO:0007669"/>
    <property type="project" value="InterPro"/>
</dbReference>
<keyword evidence="5" id="KW-1185">Reference proteome</keyword>
<dbReference type="Pfam" id="PF22603">
    <property type="entry name" value="RAE1_2_domI_C"/>
    <property type="match status" value="1"/>
</dbReference>
<dbReference type="Proteomes" id="UP000316759">
    <property type="component" value="Unassembled WGS sequence"/>
</dbReference>
<name>A0A504YV65_FASGI</name>
<dbReference type="GO" id="GO:0007264">
    <property type="term" value="P:small GTPase-mediated signal transduction"/>
    <property type="evidence" value="ECO:0007669"/>
    <property type="project" value="InterPro"/>
</dbReference>
<dbReference type="Gene3D" id="3.30.519.10">
    <property type="entry name" value="Guanine Nucleotide Dissociation Inhibitor, domain 2"/>
    <property type="match status" value="1"/>
</dbReference>
<dbReference type="SUPFAM" id="SSF51905">
    <property type="entry name" value="FAD/NAD(P)-binding domain"/>
    <property type="match status" value="1"/>
</dbReference>
<feature type="compositionally biased region" description="Polar residues" evidence="2">
    <location>
        <begin position="317"/>
        <end position="336"/>
    </location>
</feature>